<proteinExistence type="predicted"/>
<dbReference type="PROSITE" id="PS50848">
    <property type="entry name" value="START"/>
    <property type="match status" value="1"/>
</dbReference>
<accession>A0A7R9A160</accession>
<dbReference type="GO" id="GO:0015485">
    <property type="term" value="F:cholesterol binding"/>
    <property type="evidence" value="ECO:0007669"/>
    <property type="project" value="TreeGrafter"/>
</dbReference>
<dbReference type="EMBL" id="LR899752">
    <property type="protein sequence ID" value="CAD7242224.1"/>
    <property type="molecule type" value="Genomic_DNA"/>
</dbReference>
<dbReference type="Proteomes" id="UP000677054">
    <property type="component" value="Unassembled WGS sequence"/>
</dbReference>
<feature type="domain" description="START" evidence="1">
    <location>
        <begin position="1"/>
        <end position="160"/>
    </location>
</feature>
<dbReference type="PANTHER" id="PTHR46121">
    <property type="entry name" value="STEROIDOGENIC ACUTE REGULATORY PROTEIN-LIKE"/>
    <property type="match status" value="1"/>
</dbReference>
<reference evidence="2" key="1">
    <citation type="submission" date="2020-11" db="EMBL/GenBank/DDBJ databases">
        <authorList>
            <person name="Tran Van P."/>
        </authorList>
    </citation>
    <scope>NUCLEOTIDE SEQUENCE</scope>
</reference>
<organism evidence="2">
    <name type="scientific">Darwinula stevensoni</name>
    <dbReference type="NCBI Taxonomy" id="69355"/>
    <lineage>
        <taxon>Eukaryota</taxon>
        <taxon>Metazoa</taxon>
        <taxon>Ecdysozoa</taxon>
        <taxon>Arthropoda</taxon>
        <taxon>Crustacea</taxon>
        <taxon>Oligostraca</taxon>
        <taxon>Ostracoda</taxon>
        <taxon>Podocopa</taxon>
        <taxon>Podocopida</taxon>
        <taxon>Darwinulocopina</taxon>
        <taxon>Darwinuloidea</taxon>
        <taxon>Darwinulidae</taxon>
        <taxon>Darwinula</taxon>
    </lineage>
</organism>
<dbReference type="AlphaFoldDB" id="A0A7R9A160"/>
<evidence type="ECO:0000259" key="1">
    <source>
        <dbReference type="PROSITE" id="PS50848"/>
    </source>
</evidence>
<dbReference type="GO" id="GO:0005765">
    <property type="term" value="C:lysosomal membrane"/>
    <property type="evidence" value="ECO:0007669"/>
    <property type="project" value="TreeGrafter"/>
</dbReference>
<evidence type="ECO:0000313" key="3">
    <source>
        <dbReference type="Proteomes" id="UP000677054"/>
    </source>
</evidence>
<evidence type="ECO:0000313" key="2">
    <source>
        <dbReference type="EMBL" id="CAD7242224.1"/>
    </source>
</evidence>
<dbReference type="PANTHER" id="PTHR46121:SF1">
    <property type="entry name" value="STARD3 N-TERMINAL-LIKE PROTEIN"/>
    <property type="match status" value="1"/>
</dbReference>
<dbReference type="InterPro" id="IPR002913">
    <property type="entry name" value="START_lipid-bd_dom"/>
</dbReference>
<protein>
    <recommendedName>
        <fullName evidence="1">START domain-containing protein</fullName>
    </recommendedName>
</protein>
<name>A0A7R9A160_9CRUS</name>
<dbReference type="GO" id="GO:0030301">
    <property type="term" value="P:cholesterol transport"/>
    <property type="evidence" value="ECO:0007669"/>
    <property type="project" value="TreeGrafter"/>
</dbReference>
<dbReference type="GO" id="GO:0140284">
    <property type="term" value="C:endoplasmic reticulum-endosome membrane contact site"/>
    <property type="evidence" value="ECO:0007669"/>
    <property type="project" value="TreeGrafter"/>
</dbReference>
<dbReference type="Gene3D" id="3.30.530.20">
    <property type="match status" value="1"/>
</dbReference>
<keyword evidence="3" id="KW-1185">Reference proteome</keyword>
<dbReference type="GO" id="GO:0005789">
    <property type="term" value="C:endoplasmic reticulum membrane"/>
    <property type="evidence" value="ECO:0007669"/>
    <property type="project" value="TreeGrafter"/>
</dbReference>
<dbReference type="GO" id="GO:0031902">
    <property type="term" value="C:late endosome membrane"/>
    <property type="evidence" value="ECO:0007669"/>
    <property type="project" value="TreeGrafter"/>
</dbReference>
<dbReference type="GO" id="GO:0099044">
    <property type="term" value="P:vesicle tethering to endoplasmic reticulum"/>
    <property type="evidence" value="ECO:0007669"/>
    <property type="project" value="TreeGrafter"/>
</dbReference>
<dbReference type="EMBL" id="CAJPEV010000235">
    <property type="protein sequence ID" value="CAG0882767.1"/>
    <property type="molecule type" value="Genomic_DNA"/>
</dbReference>
<dbReference type="InterPro" id="IPR023393">
    <property type="entry name" value="START-like_dom_sf"/>
</dbReference>
<sequence>MSSVVDVPADVIFREDWNHVADYPKWNPNLIHTEVILDITPRCRLSYQVSAPLGNGLIWSRDAVIVTYWGNEGNATHIAFASSTWPAFPPSDRYVRATVYPQGFTHTPLPGDPERTFVQWVYHVDVHLALVPARVLDLILPKACRDNFVHFIEHAKGLRRASEKV</sequence>
<dbReference type="OrthoDB" id="74575at2759"/>
<gene>
    <name evidence="2" type="ORF">DSTB1V02_LOCUS2195</name>
</gene>
<dbReference type="Pfam" id="PF01852">
    <property type="entry name" value="START"/>
    <property type="match status" value="1"/>
</dbReference>
<dbReference type="SUPFAM" id="SSF55961">
    <property type="entry name" value="Bet v1-like"/>
    <property type="match status" value="1"/>
</dbReference>
<dbReference type="InterPro" id="IPR051869">
    <property type="entry name" value="STARD3"/>
</dbReference>